<dbReference type="OrthoDB" id="8005893at2"/>
<sequence>MLHRIALIGALALVYVFAGRPAAAQTVQVVQDCAGVTAPGGPGGRLYTDQGGRLCSASVAVPAMSTQGGLNVYRVMNAASAAAVAVKASAGRLYSFNLCNNANAARYVRFYNSATAATTGTTPVYAGAITLSAGTCQQFTTNFGLTFSAGISMAITAANGDADATAPLAGDVSGFLGYL</sequence>
<keyword evidence="1" id="KW-0732">Signal</keyword>
<evidence type="ECO:0008006" key="4">
    <source>
        <dbReference type="Google" id="ProtNLM"/>
    </source>
</evidence>
<protein>
    <recommendedName>
        <fullName evidence="4">Spore coat protein U domain-containing protein</fullName>
    </recommendedName>
</protein>
<reference evidence="2 3" key="1">
    <citation type="submission" date="2015-03" db="EMBL/GenBank/DDBJ databases">
        <title>Genome sequencing of Methylobacterium variabile DSM 16961.</title>
        <authorList>
            <person name="Chaudhry V."/>
            <person name="Patil P.B."/>
        </authorList>
    </citation>
    <scope>NUCLEOTIDE SEQUENCE [LARGE SCALE GENOMIC DNA]</scope>
    <source>
        <strain evidence="2 3">DSM 16961</strain>
    </source>
</reference>
<feature type="chain" id="PRO_5005280967" description="Spore coat protein U domain-containing protein" evidence="1">
    <location>
        <begin position="25"/>
        <end position="179"/>
    </location>
</feature>
<dbReference type="AlphaFoldDB" id="A0A0J6SBJ2"/>
<dbReference type="PATRIC" id="fig|298794.3.peg.3357"/>
<feature type="signal peptide" evidence="1">
    <location>
        <begin position="1"/>
        <end position="24"/>
    </location>
</feature>
<gene>
    <name evidence="2" type="ORF">VQ02_27505</name>
</gene>
<proteinExistence type="predicted"/>
<evidence type="ECO:0000256" key="1">
    <source>
        <dbReference type="SAM" id="SignalP"/>
    </source>
</evidence>
<name>A0A0J6SBJ2_9HYPH</name>
<accession>A0A0J6SBJ2</accession>
<evidence type="ECO:0000313" key="2">
    <source>
        <dbReference type="EMBL" id="KMO30713.1"/>
    </source>
</evidence>
<evidence type="ECO:0000313" key="3">
    <source>
        <dbReference type="Proteomes" id="UP000035955"/>
    </source>
</evidence>
<keyword evidence="3" id="KW-1185">Reference proteome</keyword>
<dbReference type="Proteomes" id="UP000035955">
    <property type="component" value="Unassembled WGS sequence"/>
</dbReference>
<comment type="caution">
    <text evidence="2">The sequence shown here is derived from an EMBL/GenBank/DDBJ whole genome shotgun (WGS) entry which is preliminary data.</text>
</comment>
<dbReference type="EMBL" id="LABY01000218">
    <property type="protein sequence ID" value="KMO30713.1"/>
    <property type="molecule type" value="Genomic_DNA"/>
</dbReference>
<dbReference type="RefSeq" id="WP_048447424.1">
    <property type="nucleotide sequence ID" value="NZ_LABY01000218.1"/>
</dbReference>
<organism evidence="2 3">
    <name type="scientific">Methylobacterium variabile</name>
    <dbReference type="NCBI Taxonomy" id="298794"/>
    <lineage>
        <taxon>Bacteria</taxon>
        <taxon>Pseudomonadati</taxon>
        <taxon>Pseudomonadota</taxon>
        <taxon>Alphaproteobacteria</taxon>
        <taxon>Hyphomicrobiales</taxon>
        <taxon>Methylobacteriaceae</taxon>
        <taxon>Methylobacterium</taxon>
    </lineage>
</organism>